<keyword evidence="3" id="KW-0813">Transport</keyword>
<dbReference type="GO" id="GO:0005886">
    <property type="term" value="C:plasma membrane"/>
    <property type="evidence" value="ECO:0007669"/>
    <property type="project" value="TreeGrafter"/>
</dbReference>
<dbReference type="GO" id="GO:0045259">
    <property type="term" value="C:proton-transporting ATP synthase complex"/>
    <property type="evidence" value="ECO:0007669"/>
    <property type="project" value="UniProtKB-KW"/>
</dbReference>
<dbReference type="SUPFAM" id="SSF81336">
    <property type="entry name" value="F1F0 ATP synthase subunit A"/>
    <property type="match status" value="1"/>
</dbReference>
<dbReference type="InterPro" id="IPR045082">
    <property type="entry name" value="ATP_syn_F0_a_bact/chloroplast"/>
</dbReference>
<dbReference type="PANTHER" id="PTHR42823:SF3">
    <property type="entry name" value="ATP SYNTHASE SUBUNIT A, CHLOROPLASTIC"/>
    <property type="match status" value="1"/>
</dbReference>
<evidence type="ECO:0000313" key="12">
    <source>
        <dbReference type="EMBL" id="EKE27915.1"/>
    </source>
</evidence>
<proteinExistence type="inferred from homology"/>
<dbReference type="CDD" id="cd00310">
    <property type="entry name" value="ATP-synt_Fo_a_6"/>
    <property type="match status" value="1"/>
</dbReference>
<gene>
    <name evidence="12" type="ORF">ACD_3C00130G0013</name>
</gene>
<keyword evidence="4" id="KW-0138">CF(0)</keyword>
<accession>K2GX16</accession>
<dbReference type="Pfam" id="PF00119">
    <property type="entry name" value="ATP-synt_A"/>
    <property type="match status" value="1"/>
</dbReference>
<evidence type="ECO:0000256" key="7">
    <source>
        <dbReference type="ARBA" id="ARBA00022989"/>
    </source>
</evidence>
<dbReference type="InterPro" id="IPR035908">
    <property type="entry name" value="F0_ATP_A_sf"/>
</dbReference>
<dbReference type="EMBL" id="AMFJ01000404">
    <property type="protein sequence ID" value="EKE27915.1"/>
    <property type="molecule type" value="Genomic_DNA"/>
</dbReference>
<organism evidence="12">
    <name type="scientific">uncultured bacterium</name>
    <name type="common">gcode 4</name>
    <dbReference type="NCBI Taxonomy" id="1234023"/>
    <lineage>
        <taxon>Bacteria</taxon>
        <taxon>environmental samples</taxon>
    </lineage>
</organism>
<comment type="subcellular location">
    <subcellularLocation>
        <location evidence="1">Membrane</location>
        <topology evidence="1">Multi-pass membrane protein</topology>
    </subcellularLocation>
</comment>
<keyword evidence="7 11" id="KW-1133">Transmembrane helix</keyword>
<evidence type="ECO:0000256" key="9">
    <source>
        <dbReference type="ARBA" id="ARBA00023136"/>
    </source>
</evidence>
<sequence length="273" mass="33048">MSILEKAWPHIPTIQGQIIEWTEFSILGIHFWITNTILSTWIFMIVFFIILYFFKISIKKKGWFFKTTWLIIIGLLYDMAADFIWDKKFARRSLFLIWWLFIFIFLSNVFSLFLDWILLFAGPSLGLHEYLRPINSDPNTTFALSLSIIIISHFVAVFKRWLPKYIKWYLFNFTGENIMEKCVYVFVWWLHAIWEIVKALSLSLRLFWNIFAWAVLISMLAFLGWMLHIYGLRIWELIVLPFWFFELFVALIQAVVFFILSSMYFRWAIEEHH</sequence>
<evidence type="ECO:0000256" key="1">
    <source>
        <dbReference type="ARBA" id="ARBA00004141"/>
    </source>
</evidence>
<keyword evidence="10" id="KW-0066">ATP synthesis</keyword>
<feature type="transmembrane region" description="Helical" evidence="11">
    <location>
        <begin position="178"/>
        <end position="194"/>
    </location>
</feature>
<feature type="transmembrane region" description="Helical" evidence="11">
    <location>
        <begin position="206"/>
        <end position="230"/>
    </location>
</feature>
<dbReference type="GO" id="GO:0042777">
    <property type="term" value="P:proton motive force-driven plasma membrane ATP synthesis"/>
    <property type="evidence" value="ECO:0007669"/>
    <property type="project" value="TreeGrafter"/>
</dbReference>
<reference evidence="12" key="1">
    <citation type="journal article" date="2012" name="Science">
        <title>Fermentation, hydrogen, and sulfur metabolism in multiple uncultivated bacterial phyla.</title>
        <authorList>
            <person name="Wrighton K.C."/>
            <person name="Thomas B.C."/>
            <person name="Sharon I."/>
            <person name="Miller C.S."/>
            <person name="Castelle C.J."/>
            <person name="VerBerkmoes N.C."/>
            <person name="Wilkins M.J."/>
            <person name="Hettich R.L."/>
            <person name="Lipton M.S."/>
            <person name="Williams K.H."/>
            <person name="Long P.E."/>
            <person name="Banfield J.F."/>
        </authorList>
    </citation>
    <scope>NUCLEOTIDE SEQUENCE [LARGE SCALE GENOMIC DNA]</scope>
</reference>
<evidence type="ECO:0000256" key="2">
    <source>
        <dbReference type="ARBA" id="ARBA00006810"/>
    </source>
</evidence>
<dbReference type="PANTHER" id="PTHR42823">
    <property type="entry name" value="ATP SYNTHASE SUBUNIT A, CHLOROPLASTIC"/>
    <property type="match status" value="1"/>
</dbReference>
<keyword evidence="9 11" id="KW-0472">Membrane</keyword>
<dbReference type="AlphaFoldDB" id="K2GX16"/>
<evidence type="ECO:0000256" key="6">
    <source>
        <dbReference type="ARBA" id="ARBA00022781"/>
    </source>
</evidence>
<evidence type="ECO:0000256" key="10">
    <source>
        <dbReference type="ARBA" id="ARBA00023310"/>
    </source>
</evidence>
<evidence type="ECO:0000256" key="3">
    <source>
        <dbReference type="ARBA" id="ARBA00022448"/>
    </source>
</evidence>
<name>K2GX16_9BACT</name>
<feature type="transmembrane region" description="Helical" evidence="11">
    <location>
        <begin position="29"/>
        <end position="54"/>
    </location>
</feature>
<comment type="similarity">
    <text evidence="2">Belongs to the ATPase A chain family.</text>
</comment>
<comment type="caution">
    <text evidence="12">The sequence shown here is derived from an EMBL/GenBank/DDBJ whole genome shotgun (WGS) entry which is preliminary data.</text>
</comment>
<feature type="transmembrane region" description="Helical" evidence="11">
    <location>
        <begin position="63"/>
        <end position="85"/>
    </location>
</feature>
<evidence type="ECO:0000256" key="8">
    <source>
        <dbReference type="ARBA" id="ARBA00023065"/>
    </source>
</evidence>
<keyword evidence="5 11" id="KW-0812">Transmembrane</keyword>
<dbReference type="Gene3D" id="1.20.120.220">
    <property type="entry name" value="ATP synthase, F0 complex, subunit A"/>
    <property type="match status" value="1"/>
</dbReference>
<evidence type="ECO:0000256" key="5">
    <source>
        <dbReference type="ARBA" id="ARBA00022692"/>
    </source>
</evidence>
<evidence type="ECO:0008006" key="13">
    <source>
        <dbReference type="Google" id="ProtNLM"/>
    </source>
</evidence>
<feature type="transmembrane region" description="Helical" evidence="11">
    <location>
        <begin position="242"/>
        <end position="265"/>
    </location>
</feature>
<feature type="transmembrane region" description="Helical" evidence="11">
    <location>
        <begin position="97"/>
        <end position="120"/>
    </location>
</feature>
<protein>
    <recommendedName>
        <fullName evidence="13">ATP synthase subunit a</fullName>
    </recommendedName>
</protein>
<keyword evidence="8" id="KW-0406">Ion transport</keyword>
<dbReference type="GO" id="GO:0046933">
    <property type="term" value="F:proton-transporting ATP synthase activity, rotational mechanism"/>
    <property type="evidence" value="ECO:0007669"/>
    <property type="project" value="TreeGrafter"/>
</dbReference>
<feature type="transmembrane region" description="Helical" evidence="11">
    <location>
        <begin position="141"/>
        <end position="158"/>
    </location>
</feature>
<dbReference type="InterPro" id="IPR000568">
    <property type="entry name" value="ATP_synth_F0_asu"/>
</dbReference>
<keyword evidence="6" id="KW-0375">Hydrogen ion transport</keyword>
<evidence type="ECO:0000256" key="11">
    <source>
        <dbReference type="SAM" id="Phobius"/>
    </source>
</evidence>
<evidence type="ECO:0000256" key="4">
    <source>
        <dbReference type="ARBA" id="ARBA00022547"/>
    </source>
</evidence>